<evidence type="ECO:0000313" key="1">
    <source>
        <dbReference type="EMBL" id="KAJ8688454.1"/>
    </source>
</evidence>
<keyword evidence="2" id="KW-1185">Reference proteome</keyword>
<sequence>MWRKLRKLVTNCSYKIIKRGSRKPTKDELWANNRCQFLLNYIEHRDVLMISYDDWTVDLLAEQRQWGDSFDEEAEAAVPEAVQDVIDLTVDDSESEVIGLTLDE</sequence>
<organism evidence="1 2">
    <name type="scientific">Eretmocerus hayati</name>
    <dbReference type="NCBI Taxonomy" id="131215"/>
    <lineage>
        <taxon>Eukaryota</taxon>
        <taxon>Metazoa</taxon>
        <taxon>Ecdysozoa</taxon>
        <taxon>Arthropoda</taxon>
        <taxon>Hexapoda</taxon>
        <taxon>Insecta</taxon>
        <taxon>Pterygota</taxon>
        <taxon>Neoptera</taxon>
        <taxon>Endopterygota</taxon>
        <taxon>Hymenoptera</taxon>
        <taxon>Apocrita</taxon>
        <taxon>Proctotrupomorpha</taxon>
        <taxon>Chalcidoidea</taxon>
        <taxon>Aphelinidae</taxon>
        <taxon>Aphelininae</taxon>
        <taxon>Eretmocerus</taxon>
    </lineage>
</organism>
<accession>A0ACC2PYV6</accession>
<reference evidence="1" key="1">
    <citation type="submission" date="2023-04" db="EMBL/GenBank/DDBJ databases">
        <title>A chromosome-level genome assembly of the parasitoid wasp Eretmocerus hayati.</title>
        <authorList>
            <person name="Zhong Y."/>
            <person name="Liu S."/>
            <person name="Liu Y."/>
        </authorList>
    </citation>
    <scope>NUCLEOTIDE SEQUENCE</scope>
    <source>
        <strain evidence="1">ZJU_SS_LIU_2023</strain>
    </source>
</reference>
<evidence type="ECO:0000313" key="2">
    <source>
        <dbReference type="Proteomes" id="UP001239111"/>
    </source>
</evidence>
<protein>
    <submittedName>
        <fullName evidence="1">Uncharacterized protein</fullName>
    </submittedName>
</protein>
<dbReference type="Proteomes" id="UP001239111">
    <property type="component" value="Chromosome 1"/>
</dbReference>
<dbReference type="EMBL" id="CM056741">
    <property type="protein sequence ID" value="KAJ8688454.1"/>
    <property type="molecule type" value="Genomic_DNA"/>
</dbReference>
<comment type="caution">
    <text evidence="1">The sequence shown here is derived from an EMBL/GenBank/DDBJ whole genome shotgun (WGS) entry which is preliminary data.</text>
</comment>
<gene>
    <name evidence="1" type="ORF">QAD02_024249</name>
</gene>
<name>A0ACC2PYV6_9HYME</name>
<proteinExistence type="predicted"/>